<proteinExistence type="predicted"/>
<evidence type="ECO:0000259" key="1">
    <source>
        <dbReference type="Pfam" id="PF00561"/>
    </source>
</evidence>
<feature type="domain" description="AB hydrolase-1" evidence="1">
    <location>
        <begin position="53"/>
        <end position="161"/>
    </location>
</feature>
<dbReference type="SUPFAM" id="SSF53474">
    <property type="entry name" value="alpha/beta-Hydrolases"/>
    <property type="match status" value="1"/>
</dbReference>
<dbReference type="InterPro" id="IPR000073">
    <property type="entry name" value="AB_hydrolase_1"/>
</dbReference>
<accession>A0A8J9VBQ7</accession>
<protein>
    <recommendedName>
        <fullName evidence="1">AB hydrolase-1 domain-containing protein</fullName>
    </recommendedName>
</protein>
<dbReference type="InterPro" id="IPR029058">
    <property type="entry name" value="AB_hydrolase_fold"/>
</dbReference>
<feature type="non-terminal residue" evidence="2">
    <location>
        <position position="280"/>
    </location>
</feature>
<reference evidence="2" key="1">
    <citation type="submission" date="2021-12" db="EMBL/GenBank/DDBJ databases">
        <authorList>
            <person name="Martin H S."/>
        </authorList>
    </citation>
    <scope>NUCLEOTIDE SEQUENCE</scope>
</reference>
<dbReference type="PANTHER" id="PTHR46331">
    <property type="entry name" value="VALACYCLOVIR HYDROLASE"/>
    <property type="match status" value="1"/>
</dbReference>
<dbReference type="GO" id="GO:0017171">
    <property type="term" value="F:serine hydrolase activity"/>
    <property type="evidence" value="ECO:0007669"/>
    <property type="project" value="TreeGrafter"/>
</dbReference>
<dbReference type="Proteomes" id="UP000838878">
    <property type="component" value="Chromosome 4"/>
</dbReference>
<keyword evidence="3" id="KW-1185">Reference proteome</keyword>
<dbReference type="PANTHER" id="PTHR46331:SF2">
    <property type="entry name" value="VALACYCLOVIR HYDROLASE"/>
    <property type="match status" value="1"/>
</dbReference>
<gene>
    <name evidence="2" type="ORF">BINO364_LOCUS9367</name>
</gene>
<name>A0A8J9VBQ7_9NEOP</name>
<dbReference type="PRINTS" id="PR00111">
    <property type="entry name" value="ABHYDROLASE"/>
</dbReference>
<dbReference type="Pfam" id="PF00561">
    <property type="entry name" value="Abhydrolase_1"/>
    <property type="match status" value="1"/>
</dbReference>
<organism evidence="2 3">
    <name type="scientific">Brenthis ino</name>
    <name type="common">lesser marbled fritillary</name>
    <dbReference type="NCBI Taxonomy" id="405034"/>
    <lineage>
        <taxon>Eukaryota</taxon>
        <taxon>Metazoa</taxon>
        <taxon>Ecdysozoa</taxon>
        <taxon>Arthropoda</taxon>
        <taxon>Hexapoda</taxon>
        <taxon>Insecta</taxon>
        <taxon>Pterygota</taxon>
        <taxon>Neoptera</taxon>
        <taxon>Endopterygota</taxon>
        <taxon>Lepidoptera</taxon>
        <taxon>Glossata</taxon>
        <taxon>Ditrysia</taxon>
        <taxon>Papilionoidea</taxon>
        <taxon>Nymphalidae</taxon>
        <taxon>Heliconiinae</taxon>
        <taxon>Argynnini</taxon>
        <taxon>Brenthis</taxon>
    </lineage>
</organism>
<dbReference type="EMBL" id="OV170224">
    <property type="protein sequence ID" value="CAH0723545.1"/>
    <property type="molecule type" value="Genomic_DNA"/>
</dbReference>
<dbReference type="Gene3D" id="3.40.50.1820">
    <property type="entry name" value="alpha/beta hydrolase"/>
    <property type="match status" value="1"/>
</dbReference>
<dbReference type="OrthoDB" id="19657at2759"/>
<dbReference type="AlphaFoldDB" id="A0A8J9VBQ7"/>
<evidence type="ECO:0000313" key="3">
    <source>
        <dbReference type="Proteomes" id="UP000838878"/>
    </source>
</evidence>
<evidence type="ECO:0000313" key="2">
    <source>
        <dbReference type="EMBL" id="CAH0723545.1"/>
    </source>
</evidence>
<sequence length="280" mass="31824">MLSLKNIIPPLCSLSVPRLLLSTAALPKEDKIKIGKYVISYIKVGNGDHKIFCAPGALGTKWTDFKPQLEGFKHDKFTLIAWDPPGYGQSYPPERQFTDGFLENDADVAHEFMKVLEIPKYSIMGFSDGGITSLILAAKYPQTVNKLVVWGANSFILPSEQEAYNKIKDVNKWSKRTSEAMIEVYGKARFANYWANWVEAMDEICKTKNGNVCADLLKNIKCPTYILYGEKDPLVDKVHVSHLHTQIDGSRIHLYPEGKHQIHLRYADDFNKRVQEFLLQ</sequence>